<sequence>MNVLFEEDGSFKVGHVMSEAEASLQIESVSGKRSKIKASNVMLRFKESLSDFLKLAEQQAEELDVDFLWEMAPDEEFGFLEFAADYYGVSPVASVQSAAMLIRLHANPMYFYRKGKGRFKAAPEESLKAAIAGQEKKRLQAEEIAKMADMLVNGQLPERFPPQVRHLLYKPDKNCVEYKALELAMQSSAKSALQLLIEAGGVTSHHDYHLGAFLFEYFPKGTAFPEVELATVDLSDLPKSTSKAFSIDDAATTEIDDAFSVEWMPDGGAKVGIHIAAPALGIEKGGSIDEIAMSRLSTVYMPGNKITMLPENLVSQFTLQEGRVCPALSLYVLVTPSGEISPDITRLEMIEVVANLRHDALEPVFNEETLANEGAPDYPWKRELTLLWKLANQLEVNRGKADANRPTQLDYGFVIDGEHVSIVPRKRGSPMDKLVSEWMILVNSHWGKLLADHDIPAIYRAQSAGKVRMTTRAEPHQGLGVAQYAWSSSPLRRAVDLINQRQLIACCQETKAPYPKGQDLFVPMREFDATYSAYLSFQDRMENYWCLRYLEQESITELDGVVLRDGQAVRLQGMPLVVKPEAMPVLPQGSNVRVKVLELNFWQNSARILFVKSDQVALAEEDVQTEDMTNA</sequence>
<accession>A0ABS8D5H3</accession>
<dbReference type="InterPro" id="IPR050180">
    <property type="entry name" value="RNR_Ribonuclease"/>
</dbReference>
<dbReference type="InterPro" id="IPR012340">
    <property type="entry name" value="NA-bd_OB-fold"/>
</dbReference>
<dbReference type="PANTHER" id="PTHR23355">
    <property type="entry name" value="RIBONUCLEASE"/>
    <property type="match status" value="1"/>
</dbReference>
<name>A0ABS8D5H3_9NEIS</name>
<organism evidence="2 3">
    <name type="scientific">Leeia speluncae</name>
    <dbReference type="NCBI Taxonomy" id="2884804"/>
    <lineage>
        <taxon>Bacteria</taxon>
        <taxon>Pseudomonadati</taxon>
        <taxon>Pseudomonadota</taxon>
        <taxon>Betaproteobacteria</taxon>
        <taxon>Neisseriales</taxon>
        <taxon>Leeiaceae</taxon>
        <taxon>Leeia</taxon>
    </lineage>
</organism>
<reference evidence="2" key="1">
    <citation type="submission" date="2021-10" db="EMBL/GenBank/DDBJ databases">
        <title>The complete genome sequence of Leeia sp. TBRC 13508.</title>
        <authorList>
            <person name="Charoenyingcharoen P."/>
            <person name="Yukphan P."/>
        </authorList>
    </citation>
    <scope>NUCLEOTIDE SEQUENCE</scope>
    <source>
        <strain evidence="2">TBRC 13508</strain>
    </source>
</reference>
<proteinExistence type="predicted"/>
<dbReference type="Proteomes" id="UP001165395">
    <property type="component" value="Unassembled WGS sequence"/>
</dbReference>
<dbReference type="PANTHER" id="PTHR23355:SF9">
    <property type="entry name" value="DIS3-LIKE EXONUCLEASE 2"/>
    <property type="match status" value="1"/>
</dbReference>
<evidence type="ECO:0000313" key="2">
    <source>
        <dbReference type="EMBL" id="MCB6183426.1"/>
    </source>
</evidence>
<protein>
    <submittedName>
        <fullName evidence="2">RNB domain-containing ribonuclease</fullName>
    </submittedName>
</protein>
<comment type="caution">
    <text evidence="2">The sequence shown here is derived from an EMBL/GenBank/DDBJ whole genome shotgun (WGS) entry which is preliminary data.</text>
</comment>
<dbReference type="SUPFAM" id="SSF50249">
    <property type="entry name" value="Nucleic acid-binding proteins"/>
    <property type="match status" value="1"/>
</dbReference>
<keyword evidence="3" id="KW-1185">Reference proteome</keyword>
<feature type="domain" description="RNB" evidence="1">
    <location>
        <begin position="231"/>
        <end position="509"/>
    </location>
</feature>
<gene>
    <name evidence="2" type="ORF">LIN78_07690</name>
</gene>
<dbReference type="InterPro" id="IPR001900">
    <property type="entry name" value="RNase_II/R"/>
</dbReference>
<evidence type="ECO:0000313" key="3">
    <source>
        <dbReference type="Proteomes" id="UP001165395"/>
    </source>
</evidence>
<dbReference type="RefSeq" id="WP_227180178.1">
    <property type="nucleotide sequence ID" value="NZ_JAJBZT010000003.1"/>
</dbReference>
<dbReference type="SMART" id="SM00955">
    <property type="entry name" value="RNB"/>
    <property type="match status" value="1"/>
</dbReference>
<evidence type="ECO:0000259" key="1">
    <source>
        <dbReference type="SMART" id="SM00955"/>
    </source>
</evidence>
<dbReference type="Pfam" id="PF00773">
    <property type="entry name" value="RNB"/>
    <property type="match status" value="1"/>
</dbReference>
<dbReference type="EMBL" id="JAJBZT010000003">
    <property type="protein sequence ID" value="MCB6183426.1"/>
    <property type="molecule type" value="Genomic_DNA"/>
</dbReference>